<dbReference type="CDD" id="cd02007">
    <property type="entry name" value="TPP_DXS"/>
    <property type="match status" value="1"/>
</dbReference>
<evidence type="ECO:0000256" key="9">
    <source>
        <dbReference type="ARBA" id="ARBA00023229"/>
    </source>
</evidence>
<dbReference type="Pfam" id="PF13292">
    <property type="entry name" value="DXP_synthase_N"/>
    <property type="match status" value="1"/>
</dbReference>
<dbReference type="OrthoDB" id="9803371at2"/>
<dbReference type="EMBL" id="AZJI01000004">
    <property type="protein sequence ID" value="ETD23919.1"/>
    <property type="molecule type" value="Genomic_DNA"/>
</dbReference>
<dbReference type="Gene3D" id="3.40.50.920">
    <property type="match status" value="1"/>
</dbReference>
<dbReference type="GO" id="GO:0016114">
    <property type="term" value="P:terpenoid biosynthetic process"/>
    <property type="evidence" value="ECO:0007669"/>
    <property type="project" value="UniProtKB-UniRule"/>
</dbReference>
<evidence type="ECO:0000313" key="12">
    <source>
        <dbReference type="EMBL" id="ETD23919.1"/>
    </source>
</evidence>
<dbReference type="Pfam" id="PF02780">
    <property type="entry name" value="Transketolase_C"/>
    <property type="match status" value="1"/>
</dbReference>
<dbReference type="GO" id="GO:0019288">
    <property type="term" value="P:isopentenyl diphosphate biosynthetic process, methylerythritol 4-phosphate pathway"/>
    <property type="evidence" value="ECO:0007669"/>
    <property type="project" value="TreeGrafter"/>
</dbReference>
<dbReference type="GO" id="GO:0030976">
    <property type="term" value="F:thiamine pyrophosphate binding"/>
    <property type="evidence" value="ECO:0007669"/>
    <property type="project" value="UniProtKB-UniRule"/>
</dbReference>
<dbReference type="PATRIC" id="fig|1357400.3.peg.915"/>
<evidence type="ECO:0000256" key="2">
    <source>
        <dbReference type="ARBA" id="ARBA00011081"/>
    </source>
</evidence>
<dbReference type="InterPro" id="IPR049557">
    <property type="entry name" value="Transketolase_CS"/>
</dbReference>
<comment type="caution">
    <text evidence="12">The sequence shown here is derived from an EMBL/GenBank/DDBJ whole genome shotgun (WGS) entry which is preliminary data.</text>
</comment>
<keyword evidence="9 10" id="KW-0414">Isoprene biosynthesis</keyword>
<comment type="pathway">
    <text evidence="1 10">Metabolic intermediate biosynthesis; 1-deoxy-D-xylulose 5-phosphate biosynthesis; 1-deoxy-D-xylulose 5-phosphate from D-glyceraldehyde 3-phosphate and pyruvate: step 1/1.</text>
</comment>
<dbReference type="InterPro" id="IPR009014">
    <property type="entry name" value="Transketo_C/PFOR_II"/>
</dbReference>
<keyword evidence="5 10" id="KW-0479">Metal-binding</keyword>
<reference evidence="12 13" key="1">
    <citation type="journal article" date="2014" name="Genome Announc.">
        <title>Draft genome sequences of six enterohepatic helicobacter species isolated from humans and one from rhesus macaques.</title>
        <authorList>
            <person name="Shen Z."/>
            <person name="Sheh A."/>
            <person name="Young S.K."/>
            <person name="Abouelliel A."/>
            <person name="Ward D.V."/>
            <person name="Earl A.M."/>
            <person name="Fox J.G."/>
        </authorList>
    </citation>
    <scope>NUCLEOTIDE SEQUENCE [LARGE SCALE GENOMIC DNA]</scope>
    <source>
        <strain evidence="12 13">MIT 99-5501</strain>
    </source>
</reference>
<feature type="binding site" evidence="10">
    <location>
        <position position="78"/>
    </location>
    <ligand>
        <name>thiamine diphosphate</name>
        <dbReference type="ChEBI" id="CHEBI:58937"/>
    </ligand>
</feature>
<comment type="function">
    <text evidence="10">Catalyzes the acyloin condensation reaction between C atoms 2 and 3 of pyruvate and glyceraldehyde 3-phosphate to yield 1-deoxy-D-xylulose-5-phosphate (DXP).</text>
</comment>
<comment type="cofactor">
    <cofactor evidence="10">
        <name>thiamine diphosphate</name>
        <dbReference type="ChEBI" id="CHEBI:58937"/>
    </cofactor>
    <text evidence="10">Binds 1 thiamine pyrophosphate per subunit.</text>
</comment>
<dbReference type="NCBIfam" id="TIGR00204">
    <property type="entry name" value="dxs"/>
    <property type="match status" value="1"/>
</dbReference>
<accession>V8C981</accession>
<keyword evidence="8 10" id="KW-0786">Thiamine pyrophosphate</keyword>
<feature type="binding site" evidence="10">
    <location>
        <position position="179"/>
    </location>
    <ligand>
        <name>thiamine diphosphate</name>
        <dbReference type="ChEBI" id="CHEBI:58937"/>
    </ligand>
</feature>
<dbReference type="Gene3D" id="3.40.50.970">
    <property type="match status" value="2"/>
</dbReference>
<evidence type="ECO:0000256" key="3">
    <source>
        <dbReference type="ARBA" id="ARBA00011738"/>
    </source>
</evidence>
<keyword evidence="7 10" id="KW-0784">Thiamine biosynthesis</keyword>
<dbReference type="SMART" id="SM00861">
    <property type="entry name" value="Transket_pyr"/>
    <property type="match status" value="1"/>
</dbReference>
<feature type="binding site" evidence="10">
    <location>
        <position position="368"/>
    </location>
    <ligand>
        <name>thiamine diphosphate</name>
        <dbReference type="ChEBI" id="CHEBI:58937"/>
    </ligand>
</feature>
<comment type="cofactor">
    <cofactor evidence="10">
        <name>Mg(2+)</name>
        <dbReference type="ChEBI" id="CHEBI:18420"/>
    </cofactor>
    <text evidence="10">Binds 1 Mg(2+) ion per subunit.</text>
</comment>
<dbReference type="Pfam" id="PF02779">
    <property type="entry name" value="Transket_pyr"/>
    <property type="match status" value="1"/>
</dbReference>
<feature type="binding site" evidence="10">
    <location>
        <begin position="151"/>
        <end position="152"/>
    </location>
    <ligand>
        <name>thiamine diphosphate</name>
        <dbReference type="ChEBI" id="CHEBI:58937"/>
    </ligand>
</feature>
<dbReference type="STRING" id="1357400.HMPREF2086_00665"/>
<dbReference type="HAMAP" id="MF_00315">
    <property type="entry name" value="DXP_synth"/>
    <property type="match status" value="1"/>
</dbReference>
<dbReference type="SUPFAM" id="SSF52518">
    <property type="entry name" value="Thiamin diphosphate-binding fold (THDP-binding)"/>
    <property type="match status" value="2"/>
</dbReference>
<dbReference type="UniPathway" id="UPA00064">
    <property type="reaction ID" value="UER00091"/>
</dbReference>
<evidence type="ECO:0000256" key="1">
    <source>
        <dbReference type="ARBA" id="ARBA00004980"/>
    </source>
</evidence>
<comment type="catalytic activity">
    <reaction evidence="10">
        <text>D-glyceraldehyde 3-phosphate + pyruvate + H(+) = 1-deoxy-D-xylulose 5-phosphate + CO2</text>
        <dbReference type="Rhea" id="RHEA:12605"/>
        <dbReference type="ChEBI" id="CHEBI:15361"/>
        <dbReference type="ChEBI" id="CHEBI:15378"/>
        <dbReference type="ChEBI" id="CHEBI:16526"/>
        <dbReference type="ChEBI" id="CHEBI:57792"/>
        <dbReference type="ChEBI" id="CHEBI:59776"/>
        <dbReference type="EC" id="2.2.1.7"/>
    </reaction>
</comment>
<feature type="binding site" evidence="10">
    <location>
        <position position="150"/>
    </location>
    <ligand>
        <name>Mg(2+)</name>
        <dbReference type="ChEBI" id="CHEBI:18420"/>
    </ligand>
</feature>
<organism evidence="12 13">
    <name type="scientific">Helicobacter macacae MIT 99-5501</name>
    <dbReference type="NCBI Taxonomy" id="1357400"/>
    <lineage>
        <taxon>Bacteria</taxon>
        <taxon>Pseudomonadati</taxon>
        <taxon>Campylobacterota</taxon>
        <taxon>Epsilonproteobacteria</taxon>
        <taxon>Campylobacterales</taxon>
        <taxon>Helicobacteraceae</taxon>
        <taxon>Helicobacter</taxon>
    </lineage>
</organism>
<evidence type="ECO:0000256" key="10">
    <source>
        <dbReference type="HAMAP-Rule" id="MF_00315"/>
    </source>
</evidence>
<dbReference type="SUPFAM" id="SSF52922">
    <property type="entry name" value="TK C-terminal domain-like"/>
    <property type="match status" value="1"/>
</dbReference>
<evidence type="ECO:0000313" key="13">
    <source>
        <dbReference type="Proteomes" id="UP000018731"/>
    </source>
</evidence>
<dbReference type="GO" id="GO:0005829">
    <property type="term" value="C:cytosol"/>
    <property type="evidence" value="ECO:0007669"/>
    <property type="project" value="TreeGrafter"/>
</dbReference>
<dbReference type="InterPro" id="IPR029061">
    <property type="entry name" value="THDP-binding"/>
</dbReference>
<dbReference type="GO" id="GO:0009228">
    <property type="term" value="P:thiamine biosynthetic process"/>
    <property type="evidence" value="ECO:0007669"/>
    <property type="project" value="UniProtKB-UniRule"/>
</dbReference>
<name>V8C981_9HELI</name>
<keyword evidence="4 10" id="KW-0808">Transferase</keyword>
<evidence type="ECO:0000259" key="11">
    <source>
        <dbReference type="SMART" id="SM00861"/>
    </source>
</evidence>
<feature type="binding site" evidence="10">
    <location>
        <position position="179"/>
    </location>
    <ligand>
        <name>Mg(2+)</name>
        <dbReference type="ChEBI" id="CHEBI:18420"/>
    </ligand>
</feature>
<feature type="binding site" evidence="10">
    <location>
        <position position="286"/>
    </location>
    <ligand>
        <name>thiamine diphosphate</name>
        <dbReference type="ChEBI" id="CHEBI:58937"/>
    </ligand>
</feature>
<evidence type="ECO:0000256" key="8">
    <source>
        <dbReference type="ARBA" id="ARBA00023052"/>
    </source>
</evidence>
<feature type="binding site" evidence="10">
    <location>
        <begin position="119"/>
        <end position="121"/>
    </location>
    <ligand>
        <name>thiamine diphosphate</name>
        <dbReference type="ChEBI" id="CHEBI:58937"/>
    </ligand>
</feature>
<dbReference type="EC" id="2.2.1.7" evidence="10"/>
<dbReference type="eggNOG" id="COG1154">
    <property type="taxonomic scope" value="Bacteria"/>
</dbReference>
<dbReference type="AlphaFoldDB" id="V8C981"/>
<evidence type="ECO:0000256" key="4">
    <source>
        <dbReference type="ARBA" id="ARBA00022679"/>
    </source>
</evidence>
<dbReference type="InterPro" id="IPR005477">
    <property type="entry name" value="Dxylulose-5-P_synthase"/>
</dbReference>
<dbReference type="InterPro" id="IPR033248">
    <property type="entry name" value="Transketolase_C"/>
</dbReference>
<keyword evidence="6 10" id="KW-0460">Magnesium</keyword>
<comment type="subunit">
    <text evidence="3 10">Homodimer.</text>
</comment>
<dbReference type="PROSITE" id="PS00802">
    <property type="entry name" value="TRANSKETOLASE_2"/>
    <property type="match status" value="1"/>
</dbReference>
<comment type="similarity">
    <text evidence="2 10">Belongs to the transketolase family. DXPS subfamily.</text>
</comment>
<dbReference type="HOGENOM" id="CLU_009227_1_4_7"/>
<dbReference type="CDD" id="cd07033">
    <property type="entry name" value="TPP_PYR_DXS_TK_like"/>
    <property type="match status" value="1"/>
</dbReference>
<protein>
    <recommendedName>
        <fullName evidence="10">1-deoxy-D-xylulose-5-phosphate synthase</fullName>
        <ecNumber evidence="10">2.2.1.7</ecNumber>
    </recommendedName>
    <alternativeName>
        <fullName evidence="10">1-deoxyxylulose-5-phosphate synthase</fullName>
        <shortName evidence="10">DXP synthase</shortName>
        <shortName evidence="10">DXPS</shortName>
    </alternativeName>
</protein>
<dbReference type="InterPro" id="IPR020826">
    <property type="entry name" value="Transketolase_BS"/>
</dbReference>
<dbReference type="PROSITE" id="PS00801">
    <property type="entry name" value="TRANSKETOLASE_1"/>
    <property type="match status" value="1"/>
</dbReference>
<dbReference type="GO" id="GO:0000287">
    <property type="term" value="F:magnesium ion binding"/>
    <property type="evidence" value="ECO:0007669"/>
    <property type="project" value="UniProtKB-UniRule"/>
</dbReference>
<keyword evidence="13" id="KW-1185">Reference proteome</keyword>
<proteinExistence type="inferred from homology"/>
<dbReference type="GO" id="GO:0008661">
    <property type="term" value="F:1-deoxy-D-xylulose-5-phosphate synthase activity"/>
    <property type="evidence" value="ECO:0007669"/>
    <property type="project" value="UniProtKB-UniRule"/>
</dbReference>
<dbReference type="InterPro" id="IPR005475">
    <property type="entry name" value="Transketolase-like_Pyr-bd"/>
</dbReference>
<gene>
    <name evidence="10" type="primary">dxs</name>
    <name evidence="12" type="ORF">HMPREF2086_00665</name>
</gene>
<dbReference type="PANTHER" id="PTHR43322:SF5">
    <property type="entry name" value="1-DEOXY-D-XYLULOSE-5-PHOSPHATE SYNTHASE, CHLOROPLASTIC"/>
    <property type="match status" value="1"/>
</dbReference>
<dbReference type="Proteomes" id="UP000018731">
    <property type="component" value="Unassembled WGS sequence"/>
</dbReference>
<evidence type="ECO:0000256" key="7">
    <source>
        <dbReference type="ARBA" id="ARBA00022977"/>
    </source>
</evidence>
<feature type="domain" description="Transketolase-like pyrimidine-binding" evidence="11">
    <location>
        <begin position="317"/>
        <end position="482"/>
    </location>
</feature>
<dbReference type="NCBIfam" id="NF003933">
    <property type="entry name" value="PRK05444.2-2"/>
    <property type="match status" value="1"/>
</dbReference>
<evidence type="ECO:0000256" key="5">
    <source>
        <dbReference type="ARBA" id="ARBA00022723"/>
    </source>
</evidence>
<dbReference type="PANTHER" id="PTHR43322">
    <property type="entry name" value="1-D-DEOXYXYLULOSE 5-PHOSPHATE SYNTHASE-RELATED"/>
    <property type="match status" value="1"/>
</dbReference>
<sequence>MPSSHTNKTQYKLPKKPIEYMDIAELYELAEILRNRILEVVSHNGGHLSSSLGAVDIIVAMHYVFGKKHNPFIFDVSHQAYAHKLLSGRFEEFDTLRCFGGISGFCNPKESDADYFIAGHSSTSISLGVGVAKAYKLEGKNGLPVVLIGDGSMSAGLTYEALNELGDRKYPMVIILNDNEMSIARPIGAISKHLSHLISHPMYQSFRNFTKKFLEKMPDSASYLAKRVEESFKLITPGILFEEMGISYIGPIDGHKLEELVFCLKRAREMERPVVVHVQTIKGKGYKIAEGPYEKWHGVGAFDLETGLPLKKPSQLKPPTEVYSNALFELAKNDKKVVGITAAMPGGVGLGKLMDLYPDRFWDAGIAEQHCVTSMAAMAKEGFIPFVSIYSTFLQRAFDQIIHDVGILALPVRFSIDRAGIVGEDGETHQGLFDIAYLRIIPNFTLFAPRDNATLIEAVNFAYGFSKSPCAYRYPRGSFVLDTLESASYPPSAFAMGKCEVLKQGKEILLIGYGNGVGRAHLVQRELELLGFAPSLVDLRFVKPLDREIIHIVEEHSIAFVFSDSYKQGGVASAISELLNECGVCKPIVSFELDCGFVPHGSVADIEKHLGIDSASLISRTIEILDKYGITHSAESKSS</sequence>
<evidence type="ECO:0000256" key="6">
    <source>
        <dbReference type="ARBA" id="ARBA00022842"/>
    </source>
</evidence>